<keyword evidence="2" id="KW-1185">Reference proteome</keyword>
<dbReference type="AlphaFoldDB" id="A0A250WW28"/>
<dbReference type="Gene3D" id="1.50.10.10">
    <property type="match status" value="1"/>
</dbReference>
<dbReference type="GO" id="GO:0005886">
    <property type="term" value="C:plasma membrane"/>
    <property type="evidence" value="ECO:0007669"/>
    <property type="project" value="TreeGrafter"/>
</dbReference>
<evidence type="ECO:0000313" key="1">
    <source>
        <dbReference type="EMBL" id="GAX74730.1"/>
    </source>
</evidence>
<dbReference type="PANTHER" id="PTHR12736">
    <property type="entry name" value="LANC-LIKE PROTEIN"/>
    <property type="match status" value="1"/>
</dbReference>
<sequence>MSDRFFLRDFTASSLTSVEMQDIQEALSSSVQELWAMNGSMERLSGGSWYVGLGGVAATLLQIYNNQSLDAESCQKCLSLAQSLCDAAITQLVPHPKKVTLLEGKSGLLALSAVIHHVLRRTPQSEKDVKYIIQLLMLLMSAPTFTAVLTSRCLILIQMLESLYEAQVRALPAGECEVLYGRSGYLSSLLFVSRHTGKALNEEILKDILLHLIREGRDGSKALIETNACSRSDVGLYFPLMYSWHGERYLGAIHGLVGILHTMLCAIQMSQSYEYELQAMELAFESTRALIQQCLPSGNLPF</sequence>
<gene>
    <name evidence="1" type="ORF">CEUSTIGMA_g2177.t1</name>
</gene>
<dbReference type="InterPro" id="IPR012341">
    <property type="entry name" value="6hp_glycosidase-like_sf"/>
</dbReference>
<protein>
    <submittedName>
        <fullName evidence="1">Uncharacterized protein</fullName>
    </submittedName>
</protein>
<organism evidence="1 2">
    <name type="scientific">Chlamydomonas eustigma</name>
    <dbReference type="NCBI Taxonomy" id="1157962"/>
    <lineage>
        <taxon>Eukaryota</taxon>
        <taxon>Viridiplantae</taxon>
        <taxon>Chlorophyta</taxon>
        <taxon>core chlorophytes</taxon>
        <taxon>Chlorophyceae</taxon>
        <taxon>CS clade</taxon>
        <taxon>Chlamydomonadales</taxon>
        <taxon>Chlamydomonadaceae</taxon>
        <taxon>Chlamydomonas</taxon>
    </lineage>
</organism>
<dbReference type="SUPFAM" id="SSF158745">
    <property type="entry name" value="LanC-like"/>
    <property type="match status" value="1"/>
</dbReference>
<proteinExistence type="predicted"/>
<evidence type="ECO:0000313" key="2">
    <source>
        <dbReference type="Proteomes" id="UP000232323"/>
    </source>
</evidence>
<reference evidence="1 2" key="1">
    <citation type="submission" date="2017-08" db="EMBL/GenBank/DDBJ databases">
        <title>Acidophilic green algal genome provides insights into adaptation to an acidic environment.</title>
        <authorList>
            <person name="Hirooka S."/>
            <person name="Hirose Y."/>
            <person name="Kanesaki Y."/>
            <person name="Higuchi S."/>
            <person name="Fujiwara T."/>
            <person name="Onuma R."/>
            <person name="Era A."/>
            <person name="Ohbayashi R."/>
            <person name="Uzuka A."/>
            <person name="Nozaki H."/>
            <person name="Yoshikawa H."/>
            <person name="Miyagishima S.Y."/>
        </authorList>
    </citation>
    <scope>NUCLEOTIDE SEQUENCE [LARGE SCALE GENOMIC DNA]</scope>
    <source>
        <strain evidence="1 2">NIES-2499</strain>
    </source>
</reference>
<dbReference type="Proteomes" id="UP000232323">
    <property type="component" value="Unassembled WGS sequence"/>
</dbReference>
<dbReference type="PANTHER" id="PTHR12736:SF7">
    <property type="entry name" value="LANC-LIKE PROTEIN 3"/>
    <property type="match status" value="1"/>
</dbReference>
<dbReference type="Pfam" id="PF05147">
    <property type="entry name" value="LANC_like"/>
    <property type="match status" value="1"/>
</dbReference>
<dbReference type="OrthoDB" id="10257263at2759"/>
<comment type="caution">
    <text evidence="1">The sequence shown here is derived from an EMBL/GenBank/DDBJ whole genome shotgun (WGS) entry which is preliminary data.</text>
</comment>
<dbReference type="GO" id="GO:0031179">
    <property type="term" value="P:peptide modification"/>
    <property type="evidence" value="ECO:0007669"/>
    <property type="project" value="InterPro"/>
</dbReference>
<dbReference type="EMBL" id="BEGY01000009">
    <property type="protein sequence ID" value="GAX74730.1"/>
    <property type="molecule type" value="Genomic_DNA"/>
</dbReference>
<dbReference type="PRINTS" id="PR01950">
    <property type="entry name" value="LANCSUPER"/>
</dbReference>
<dbReference type="GO" id="GO:0005975">
    <property type="term" value="P:carbohydrate metabolic process"/>
    <property type="evidence" value="ECO:0007669"/>
    <property type="project" value="InterPro"/>
</dbReference>
<accession>A0A250WW28</accession>
<name>A0A250WW28_9CHLO</name>
<dbReference type="InterPro" id="IPR007822">
    <property type="entry name" value="LANC-like"/>
</dbReference>